<dbReference type="GO" id="GO:0008270">
    <property type="term" value="F:zinc ion binding"/>
    <property type="evidence" value="ECO:0007669"/>
    <property type="project" value="UniProtKB-KW"/>
</dbReference>
<dbReference type="PANTHER" id="PTHR24399:SF23">
    <property type="entry name" value="C2H2-TYPE DOMAIN-CONTAINING PROTEIN"/>
    <property type="match status" value="1"/>
</dbReference>
<keyword evidence="5" id="KW-0862">Zinc</keyword>
<comment type="subcellular location">
    <subcellularLocation>
        <location evidence="1">Nucleus</location>
    </subcellularLocation>
</comment>
<evidence type="ECO:0000256" key="6">
    <source>
        <dbReference type="ARBA" id="ARBA00023015"/>
    </source>
</evidence>
<proteinExistence type="predicted"/>
<feature type="region of interest" description="Disordered" evidence="11">
    <location>
        <begin position="342"/>
        <end position="375"/>
    </location>
</feature>
<organism evidence="13">
    <name type="scientific">Oikopleura dioica</name>
    <name type="common">Tunicate</name>
    <dbReference type="NCBI Taxonomy" id="34765"/>
    <lineage>
        <taxon>Eukaryota</taxon>
        <taxon>Metazoa</taxon>
        <taxon>Chordata</taxon>
        <taxon>Tunicata</taxon>
        <taxon>Appendicularia</taxon>
        <taxon>Copelata</taxon>
        <taxon>Oikopleuridae</taxon>
        <taxon>Oikopleura</taxon>
    </lineage>
</organism>
<dbReference type="FunFam" id="3.30.160.60:FF:000624">
    <property type="entry name" value="zinc finger protein 697"/>
    <property type="match status" value="1"/>
</dbReference>
<dbReference type="GO" id="GO:0001227">
    <property type="term" value="F:DNA-binding transcription repressor activity, RNA polymerase II-specific"/>
    <property type="evidence" value="ECO:0007669"/>
    <property type="project" value="TreeGrafter"/>
</dbReference>
<evidence type="ECO:0000256" key="1">
    <source>
        <dbReference type="ARBA" id="ARBA00004123"/>
    </source>
</evidence>
<dbReference type="OrthoDB" id="9439903at2759"/>
<keyword evidence="7" id="KW-0238">DNA-binding</keyword>
<evidence type="ECO:0000256" key="8">
    <source>
        <dbReference type="ARBA" id="ARBA00023163"/>
    </source>
</evidence>
<feature type="domain" description="C2H2-type" evidence="12">
    <location>
        <begin position="485"/>
        <end position="512"/>
    </location>
</feature>
<feature type="compositionally biased region" description="Low complexity" evidence="11">
    <location>
        <begin position="44"/>
        <end position="54"/>
    </location>
</feature>
<protein>
    <recommendedName>
        <fullName evidence="12">C2H2-type domain-containing protein</fullName>
    </recommendedName>
</protein>
<dbReference type="InterPro" id="IPR013087">
    <property type="entry name" value="Znf_C2H2_type"/>
</dbReference>
<dbReference type="SMART" id="SM00355">
    <property type="entry name" value="ZnF_C2H2"/>
    <property type="match status" value="3"/>
</dbReference>
<evidence type="ECO:0000256" key="2">
    <source>
        <dbReference type="ARBA" id="ARBA00022723"/>
    </source>
</evidence>
<evidence type="ECO:0000313" key="14">
    <source>
        <dbReference type="EMBL" id="CBY41247.1"/>
    </source>
</evidence>
<dbReference type="Pfam" id="PF00096">
    <property type="entry name" value="zf-C2H2"/>
    <property type="match status" value="2"/>
</dbReference>
<feature type="compositionally biased region" description="Polar residues" evidence="11">
    <location>
        <begin position="344"/>
        <end position="358"/>
    </location>
</feature>
<evidence type="ECO:0000256" key="4">
    <source>
        <dbReference type="ARBA" id="ARBA00022771"/>
    </source>
</evidence>
<evidence type="ECO:0000256" key="9">
    <source>
        <dbReference type="ARBA" id="ARBA00023242"/>
    </source>
</evidence>
<accession>E4XZI4</accession>
<evidence type="ECO:0000256" key="10">
    <source>
        <dbReference type="PROSITE-ProRule" id="PRU00042"/>
    </source>
</evidence>
<dbReference type="FunFam" id="3.30.160.60:FF:000045">
    <property type="entry name" value="ZFP69 zinc finger protein B"/>
    <property type="match status" value="1"/>
</dbReference>
<dbReference type="InterPro" id="IPR036236">
    <property type="entry name" value="Znf_C2H2_sf"/>
</dbReference>
<feature type="compositionally biased region" description="Acidic residues" evidence="11">
    <location>
        <begin position="55"/>
        <end position="71"/>
    </location>
</feature>
<dbReference type="EMBL" id="FN656343">
    <property type="protein sequence ID" value="CBY41247.1"/>
    <property type="molecule type" value="Genomic_DNA"/>
</dbReference>
<feature type="region of interest" description="Disordered" evidence="11">
    <location>
        <begin position="37"/>
        <end position="73"/>
    </location>
</feature>
<evidence type="ECO:0000256" key="11">
    <source>
        <dbReference type="SAM" id="MobiDB-lite"/>
    </source>
</evidence>
<evidence type="ECO:0000313" key="15">
    <source>
        <dbReference type="Proteomes" id="UP000001307"/>
    </source>
</evidence>
<evidence type="ECO:0000313" key="13">
    <source>
        <dbReference type="EMBL" id="CBY15046.1"/>
    </source>
</evidence>
<keyword evidence="8" id="KW-0804">Transcription</keyword>
<keyword evidence="6" id="KW-0805">Transcription regulation</keyword>
<dbReference type="Proteomes" id="UP000001307">
    <property type="component" value="Unassembled WGS sequence"/>
</dbReference>
<dbReference type="Gene3D" id="3.30.160.60">
    <property type="entry name" value="Classic Zinc Finger"/>
    <property type="match status" value="2"/>
</dbReference>
<reference evidence="13" key="1">
    <citation type="journal article" date="2010" name="Science">
        <title>Plasticity of animal genome architecture unmasked by rapid evolution of a pelagic tunicate.</title>
        <authorList>
            <person name="Denoeud F."/>
            <person name="Henriet S."/>
            <person name="Mungpakdee S."/>
            <person name="Aury J.M."/>
            <person name="Da Silva C."/>
            <person name="Brinkmann H."/>
            <person name="Mikhaleva J."/>
            <person name="Olsen L.C."/>
            <person name="Jubin C."/>
            <person name="Canestro C."/>
            <person name="Bouquet J.M."/>
            <person name="Danks G."/>
            <person name="Poulain J."/>
            <person name="Campsteijn C."/>
            <person name="Adamski M."/>
            <person name="Cross I."/>
            <person name="Yadetie F."/>
            <person name="Muffato M."/>
            <person name="Louis A."/>
            <person name="Butcher S."/>
            <person name="Tsagkogeorga G."/>
            <person name="Konrad A."/>
            <person name="Singh S."/>
            <person name="Jensen M.F."/>
            <person name="Cong E.H."/>
            <person name="Eikeseth-Otteraa H."/>
            <person name="Noel B."/>
            <person name="Anthouard V."/>
            <person name="Porcel B.M."/>
            <person name="Kachouri-Lafond R."/>
            <person name="Nishino A."/>
            <person name="Ugolini M."/>
            <person name="Chourrout P."/>
            <person name="Nishida H."/>
            <person name="Aasland R."/>
            <person name="Huzurbazar S."/>
            <person name="Westhof E."/>
            <person name="Delsuc F."/>
            <person name="Lehrach H."/>
            <person name="Reinhardt R."/>
            <person name="Weissenbach J."/>
            <person name="Roy S.W."/>
            <person name="Artiguenave F."/>
            <person name="Postlethwait J.H."/>
            <person name="Manak J.R."/>
            <person name="Thompson E.M."/>
            <person name="Jaillon O."/>
            <person name="Du Pasquier L."/>
            <person name="Boudinot P."/>
            <person name="Liberles D.A."/>
            <person name="Volff J.N."/>
            <person name="Philippe H."/>
            <person name="Lenhard B."/>
            <person name="Roest Crollius H."/>
            <person name="Wincker P."/>
            <person name="Chourrout D."/>
        </authorList>
    </citation>
    <scope>NUCLEOTIDE SEQUENCE [LARGE SCALE GENOMIC DNA]</scope>
</reference>
<dbReference type="Proteomes" id="UP000011014">
    <property type="component" value="Unassembled WGS sequence"/>
</dbReference>
<dbReference type="PROSITE" id="PS50157">
    <property type="entry name" value="ZINC_FINGER_C2H2_2"/>
    <property type="match status" value="2"/>
</dbReference>
<dbReference type="GO" id="GO:0005654">
    <property type="term" value="C:nucleoplasm"/>
    <property type="evidence" value="ECO:0007669"/>
    <property type="project" value="TreeGrafter"/>
</dbReference>
<keyword evidence="9" id="KW-0539">Nucleus</keyword>
<dbReference type="GO" id="GO:0000978">
    <property type="term" value="F:RNA polymerase II cis-regulatory region sequence-specific DNA binding"/>
    <property type="evidence" value="ECO:0007669"/>
    <property type="project" value="TreeGrafter"/>
</dbReference>
<name>E4XZI4_OIKDI</name>
<gene>
    <name evidence="13" type="ORF">GSOID_T00010150001</name>
    <name evidence="14" type="ORF">GSOID_T00023310001</name>
</gene>
<evidence type="ECO:0000259" key="12">
    <source>
        <dbReference type="PROSITE" id="PS50157"/>
    </source>
</evidence>
<evidence type="ECO:0000256" key="5">
    <source>
        <dbReference type="ARBA" id="ARBA00022833"/>
    </source>
</evidence>
<dbReference type="InParanoid" id="E4XZI4"/>
<dbReference type="PROSITE" id="PS00028">
    <property type="entry name" value="ZINC_FINGER_C2H2_1"/>
    <property type="match status" value="2"/>
</dbReference>
<dbReference type="EMBL" id="FN653409">
    <property type="protein sequence ID" value="CBY15046.1"/>
    <property type="molecule type" value="Genomic_DNA"/>
</dbReference>
<dbReference type="SUPFAM" id="SSF57667">
    <property type="entry name" value="beta-beta-alpha zinc fingers"/>
    <property type="match status" value="1"/>
</dbReference>
<evidence type="ECO:0000256" key="7">
    <source>
        <dbReference type="ARBA" id="ARBA00023125"/>
    </source>
</evidence>
<keyword evidence="4 10" id="KW-0863">Zinc-finger</keyword>
<keyword evidence="3" id="KW-0677">Repeat</keyword>
<keyword evidence="2" id="KW-0479">Metal-binding</keyword>
<dbReference type="AlphaFoldDB" id="E4XZI4"/>
<dbReference type="PANTHER" id="PTHR24399">
    <property type="entry name" value="ZINC FINGER AND BTB DOMAIN-CONTAINING"/>
    <property type="match status" value="1"/>
</dbReference>
<sequence length="604" mass="67637">MDLVSLIDIRKIALSSRANVVKNLEEYERFNFSFSKRKGESFESAKNASSSSIEDNVEMYEEENEDDDEPIEALIRGKRGFSFDEDTATPESKRRSTSTELVEINDSEDEEEVIEAVEIKSEFIEEIPKELSPTKSVPRVLTTINGQKVGGPIKILNQATLNGIKGPLRIVKKGQILKGGRVIRPGQVLKPGQIIRQGQMLNGKMIKVLGRPGAQNGKPLKIMSGQGMKIIRPPGQFIQKQNENGQNPVQIVQKPLKFMRAVSNSATNQVPQVPRLSAMQNTMQGQFKPVINSSAPGKPLRFTGDLSKLTTVRLANGKLAKVLTLPKDSQQAKMMTKIGKPVLESSNFSPPSKLQMSPVQAVRPSPPPSPTNSETCEVVVKDEPEEEFGMDTVTVNTDDNSRQNNLSGVEPIERDDGFDFYCPEQDAPYTNSDGEDLDPFNLRGFPPKKRRTYVAKHECKICNKKFVRPAELQRHQRIHTGHKPYKCDICNHAFIRKDHLTSHMISHSEQTYNCTQCNFRTARVDSFRRHVRRHEVDAVLPGGAYEDDADFQEAEKEYQLQAMALPSIMSKTAFQPRSSSEIDMENNSCYVEDEDTVVINAAST</sequence>
<evidence type="ECO:0000256" key="3">
    <source>
        <dbReference type="ARBA" id="ARBA00022737"/>
    </source>
</evidence>
<keyword evidence="15" id="KW-1185">Reference proteome</keyword>
<feature type="domain" description="C2H2-type" evidence="12">
    <location>
        <begin position="457"/>
        <end position="484"/>
    </location>
</feature>